<dbReference type="Gene3D" id="3.50.30.50">
    <property type="entry name" value="Putative cyclase"/>
    <property type="match status" value="1"/>
</dbReference>
<dbReference type="PANTHER" id="PTHR34861:SF10">
    <property type="entry name" value="CYCLASE"/>
    <property type="match status" value="1"/>
</dbReference>
<name>A0A3D9ZQR7_9ACTN</name>
<dbReference type="OrthoDB" id="7067800at2"/>
<evidence type="ECO:0000313" key="2">
    <source>
        <dbReference type="Proteomes" id="UP000256913"/>
    </source>
</evidence>
<proteinExistence type="predicted"/>
<dbReference type="AlphaFoldDB" id="A0A3D9ZQR7"/>
<accession>A0A3D9ZQR7</accession>
<dbReference type="Proteomes" id="UP000256913">
    <property type="component" value="Unassembled WGS sequence"/>
</dbReference>
<dbReference type="InterPro" id="IPR007325">
    <property type="entry name" value="KFase/CYL"/>
</dbReference>
<keyword evidence="2" id="KW-1185">Reference proteome</keyword>
<sequence length="320" mass="34447">MTLPTEAEVLSWFEKLSNWGRWGPDDRLGTLNLITASTRVAASRLVSEGHVVSLAWDVDTTPQRDQTYGPPRRFFVTTGQGLADEHRIDPHGNPDNRMNGALEYLGYVFHGYSVTHLDALSHVFWDRKMYNGVPAELVSSSHGATAHDVTAVKGGVITRGILVDVPAFRGVDWLEPGDPVTATEVRAILAAQGTEVHSGDALLLRTGYGKRRAMQGPDDVRALGRAGWHASCAPLFHELGVSLIGADTAQDVVPSGYDSVVIPVHTLGLVAMGLYMIDNMNLEELSAKCASAGRHTFELVVSTIPFLGATGSPVNPLAVF</sequence>
<dbReference type="Pfam" id="PF04199">
    <property type="entry name" value="Cyclase"/>
    <property type="match status" value="1"/>
</dbReference>
<dbReference type="GO" id="GO:0004061">
    <property type="term" value="F:arylformamidase activity"/>
    <property type="evidence" value="ECO:0007669"/>
    <property type="project" value="InterPro"/>
</dbReference>
<dbReference type="EMBL" id="QUMQ01000001">
    <property type="protein sequence ID" value="REF98323.1"/>
    <property type="molecule type" value="Genomic_DNA"/>
</dbReference>
<dbReference type="PANTHER" id="PTHR34861">
    <property type="match status" value="1"/>
</dbReference>
<reference evidence="1 2" key="1">
    <citation type="submission" date="2018-08" db="EMBL/GenBank/DDBJ databases">
        <title>Sequencing the genomes of 1000 actinobacteria strains.</title>
        <authorList>
            <person name="Klenk H.-P."/>
        </authorList>
    </citation>
    <scope>NUCLEOTIDE SEQUENCE [LARGE SCALE GENOMIC DNA]</scope>
    <source>
        <strain evidence="1 2">DSM 44099</strain>
    </source>
</reference>
<organism evidence="1 2">
    <name type="scientific">Asanoa ferruginea</name>
    <dbReference type="NCBI Taxonomy" id="53367"/>
    <lineage>
        <taxon>Bacteria</taxon>
        <taxon>Bacillati</taxon>
        <taxon>Actinomycetota</taxon>
        <taxon>Actinomycetes</taxon>
        <taxon>Micromonosporales</taxon>
        <taxon>Micromonosporaceae</taxon>
        <taxon>Asanoa</taxon>
    </lineage>
</organism>
<comment type="caution">
    <text evidence="1">The sequence shown here is derived from an EMBL/GenBank/DDBJ whole genome shotgun (WGS) entry which is preliminary data.</text>
</comment>
<dbReference type="InterPro" id="IPR037175">
    <property type="entry name" value="KFase_sf"/>
</dbReference>
<gene>
    <name evidence="1" type="ORF">DFJ67_4340</name>
</gene>
<protein>
    <submittedName>
        <fullName evidence="1">Kynurenine formamidase</fullName>
    </submittedName>
</protein>
<evidence type="ECO:0000313" key="1">
    <source>
        <dbReference type="EMBL" id="REF98323.1"/>
    </source>
</evidence>
<dbReference type="SUPFAM" id="SSF102198">
    <property type="entry name" value="Putative cyclase"/>
    <property type="match status" value="1"/>
</dbReference>
<dbReference type="GO" id="GO:0019441">
    <property type="term" value="P:L-tryptophan catabolic process to kynurenine"/>
    <property type="evidence" value="ECO:0007669"/>
    <property type="project" value="InterPro"/>
</dbReference>
<dbReference type="RefSeq" id="WP_116069623.1">
    <property type="nucleotide sequence ID" value="NZ_BONB01000062.1"/>
</dbReference>